<gene>
    <name evidence="1" type="ORF">AMECASPLE_014802</name>
</gene>
<name>A0ABV1A827_9TELE</name>
<evidence type="ECO:0000313" key="2">
    <source>
        <dbReference type="Proteomes" id="UP001469553"/>
    </source>
</evidence>
<organism evidence="1 2">
    <name type="scientific">Ameca splendens</name>
    <dbReference type="NCBI Taxonomy" id="208324"/>
    <lineage>
        <taxon>Eukaryota</taxon>
        <taxon>Metazoa</taxon>
        <taxon>Chordata</taxon>
        <taxon>Craniata</taxon>
        <taxon>Vertebrata</taxon>
        <taxon>Euteleostomi</taxon>
        <taxon>Actinopterygii</taxon>
        <taxon>Neopterygii</taxon>
        <taxon>Teleostei</taxon>
        <taxon>Neoteleostei</taxon>
        <taxon>Acanthomorphata</taxon>
        <taxon>Ovalentaria</taxon>
        <taxon>Atherinomorphae</taxon>
        <taxon>Cyprinodontiformes</taxon>
        <taxon>Goodeidae</taxon>
        <taxon>Ameca</taxon>
    </lineage>
</organism>
<protein>
    <submittedName>
        <fullName evidence="1">Uncharacterized protein</fullName>
    </submittedName>
</protein>
<comment type="caution">
    <text evidence="1">The sequence shown here is derived from an EMBL/GenBank/DDBJ whole genome shotgun (WGS) entry which is preliminary data.</text>
</comment>
<accession>A0ABV1A827</accession>
<proteinExistence type="predicted"/>
<dbReference type="Proteomes" id="UP001469553">
    <property type="component" value="Unassembled WGS sequence"/>
</dbReference>
<evidence type="ECO:0000313" key="1">
    <source>
        <dbReference type="EMBL" id="MEQ2314693.1"/>
    </source>
</evidence>
<sequence length="100" mass="11014">MPEQYNSAGDHCASMAVWYIVALKASYCGHHCNLGLTCAVFFCSASASSFCAVRSYFGCNKRSFYLMSFHHFPLTSDINKAFLSTQLKLTGGFLFFGAPL</sequence>
<keyword evidence="2" id="KW-1185">Reference proteome</keyword>
<reference evidence="1 2" key="1">
    <citation type="submission" date="2021-06" db="EMBL/GenBank/DDBJ databases">
        <authorList>
            <person name="Palmer J.M."/>
        </authorList>
    </citation>
    <scope>NUCLEOTIDE SEQUENCE [LARGE SCALE GENOMIC DNA]</scope>
    <source>
        <strain evidence="1 2">AS_MEX2019</strain>
        <tissue evidence="1">Muscle</tissue>
    </source>
</reference>
<dbReference type="EMBL" id="JAHRIP010085656">
    <property type="protein sequence ID" value="MEQ2314693.1"/>
    <property type="molecule type" value="Genomic_DNA"/>
</dbReference>